<dbReference type="Pfam" id="PF23541">
    <property type="entry name" value="CRF-BP_C"/>
    <property type="match status" value="1"/>
</dbReference>
<feature type="domain" description="Corticotropin-releasing factor binding protein N-terminal" evidence="10">
    <location>
        <begin position="165"/>
        <end position="282"/>
    </location>
</feature>
<evidence type="ECO:0000313" key="12">
    <source>
        <dbReference type="EMBL" id="KAH0814775.1"/>
    </source>
</evidence>
<evidence type="ECO:0000259" key="11">
    <source>
        <dbReference type="Pfam" id="PF23541"/>
    </source>
</evidence>
<dbReference type="Gene3D" id="2.60.120.290">
    <property type="entry name" value="Spermadhesin, CUB domain"/>
    <property type="match status" value="1"/>
</dbReference>
<keyword evidence="5" id="KW-0732">Signal</keyword>
<evidence type="ECO:0000259" key="10">
    <source>
        <dbReference type="Pfam" id="PF05428"/>
    </source>
</evidence>
<dbReference type="GO" id="GO:0051460">
    <property type="term" value="P:negative regulation of corticotropin secretion"/>
    <property type="evidence" value="ECO:0007669"/>
    <property type="project" value="TreeGrafter"/>
</dbReference>
<sequence length="441" mass="48863">MIKVQKTSSYITPYHSSAIKCHFITLVRRAREDAHVPFLESVQLVRKCNRKTECRPPKLTMSCYRKGCLDAVRGATLFKRRARRTASLVSRRWGRIRSIRPPPVRMTPLAVVVTLFSCSVLVIRGHPGYETHLSSEFRQAKFIAQIKSCNAFIACNGAIFPCAGYCIFMTSDEGDFYHKSVLADGTACGAYIFSEPDETIEVHFNYLDVPCENGGLVSFVDGWELNGEFFPSAADHPLPMNSRFTEFCGKRKIKQIFKSSQNVALIQYRMPAKGTSFGFSVRFIKNPTPCNVLFQSTEDIYTLRNYGKRANCSLSTLFPAAVRVASLNIGIVPSLGRGIELETGTIHKVRSQCQKRGLDDYLQIGGSRGLDNANLLLADSVCGLDSKAGKHVEVIACETTTVRLVSSGAFDNSATVAIRQLTAEDINGYMSVICPSEELVE</sequence>
<dbReference type="Pfam" id="PF05428">
    <property type="entry name" value="CRF-BP_N"/>
    <property type="match status" value="1"/>
</dbReference>
<organism evidence="12 13">
    <name type="scientific">Tenebrio molitor</name>
    <name type="common">Yellow mealworm beetle</name>
    <dbReference type="NCBI Taxonomy" id="7067"/>
    <lineage>
        <taxon>Eukaryota</taxon>
        <taxon>Metazoa</taxon>
        <taxon>Ecdysozoa</taxon>
        <taxon>Arthropoda</taxon>
        <taxon>Hexapoda</taxon>
        <taxon>Insecta</taxon>
        <taxon>Pterygota</taxon>
        <taxon>Neoptera</taxon>
        <taxon>Endopterygota</taxon>
        <taxon>Coleoptera</taxon>
        <taxon>Polyphaga</taxon>
        <taxon>Cucujiformia</taxon>
        <taxon>Tenebrionidae</taxon>
        <taxon>Tenebrio</taxon>
    </lineage>
</organism>
<dbReference type="InterPro" id="IPR035914">
    <property type="entry name" value="Sperma_CUB_dom_sf"/>
</dbReference>
<evidence type="ECO:0000256" key="6">
    <source>
        <dbReference type="ARBA" id="ARBA00023157"/>
    </source>
</evidence>
<keyword evidence="7" id="KW-0325">Glycoprotein</keyword>
<dbReference type="SUPFAM" id="SSF49854">
    <property type="entry name" value="Spermadhesin, CUB domain"/>
    <property type="match status" value="1"/>
</dbReference>
<evidence type="ECO:0000256" key="2">
    <source>
        <dbReference type="ARBA" id="ARBA00008313"/>
    </source>
</evidence>
<keyword evidence="13" id="KW-1185">Reference proteome</keyword>
<dbReference type="PANTHER" id="PTHR10278">
    <property type="entry name" value="CORTICOTROPIN-RELEASING FACTOR-BINDING PROTEIN"/>
    <property type="match status" value="1"/>
</dbReference>
<evidence type="ECO:0000256" key="9">
    <source>
        <dbReference type="ARBA" id="ARBA00033162"/>
    </source>
</evidence>
<dbReference type="InterPro" id="IPR056177">
    <property type="entry name" value="CRF-BP_N"/>
</dbReference>
<reference evidence="12" key="2">
    <citation type="submission" date="2021-08" db="EMBL/GenBank/DDBJ databases">
        <authorList>
            <person name="Eriksson T."/>
        </authorList>
    </citation>
    <scope>NUCLEOTIDE SEQUENCE</scope>
    <source>
        <strain evidence="12">Stoneville</strain>
        <tissue evidence="12">Whole head</tissue>
    </source>
</reference>
<comment type="similarity">
    <text evidence="2">Belongs to the CRF-binding protein family.</text>
</comment>
<reference evidence="12" key="1">
    <citation type="journal article" date="2020" name="J Insects Food Feed">
        <title>The yellow mealworm (Tenebrio molitor) genome: a resource for the emerging insects as food and feed industry.</title>
        <authorList>
            <person name="Eriksson T."/>
            <person name="Andere A."/>
            <person name="Kelstrup H."/>
            <person name="Emery V."/>
            <person name="Picard C."/>
        </authorList>
    </citation>
    <scope>NUCLEOTIDE SEQUENCE</scope>
    <source>
        <strain evidence="12">Stoneville</strain>
        <tissue evidence="12">Whole head</tissue>
    </source>
</reference>
<dbReference type="Proteomes" id="UP000719412">
    <property type="component" value="Unassembled WGS sequence"/>
</dbReference>
<dbReference type="GO" id="GO:0009755">
    <property type="term" value="P:hormone-mediated signaling pathway"/>
    <property type="evidence" value="ECO:0007669"/>
    <property type="project" value="TreeGrafter"/>
</dbReference>
<evidence type="ECO:0000256" key="7">
    <source>
        <dbReference type="ARBA" id="ARBA00023180"/>
    </source>
</evidence>
<protein>
    <recommendedName>
        <fullName evidence="3">Corticotropin-releasing factor-binding protein</fullName>
    </recommendedName>
    <alternativeName>
        <fullName evidence="9">Corticotropin-releasing hormone-binding protein</fullName>
    </alternativeName>
</protein>
<comment type="subcellular location">
    <subcellularLocation>
        <location evidence="1">Secreted</location>
    </subcellularLocation>
</comment>
<keyword evidence="6" id="KW-1015">Disulfide bond</keyword>
<name>A0A8J6LB98_TENMO</name>
<evidence type="ECO:0000256" key="8">
    <source>
        <dbReference type="ARBA" id="ARBA00024997"/>
    </source>
</evidence>
<evidence type="ECO:0000256" key="5">
    <source>
        <dbReference type="ARBA" id="ARBA00022729"/>
    </source>
</evidence>
<dbReference type="AlphaFoldDB" id="A0A8J6LB98"/>
<evidence type="ECO:0000256" key="3">
    <source>
        <dbReference type="ARBA" id="ARBA00015713"/>
    </source>
</evidence>
<proteinExistence type="inferred from homology"/>
<evidence type="ECO:0000256" key="4">
    <source>
        <dbReference type="ARBA" id="ARBA00022525"/>
    </source>
</evidence>
<dbReference type="GO" id="GO:0005615">
    <property type="term" value="C:extracellular space"/>
    <property type="evidence" value="ECO:0007669"/>
    <property type="project" value="TreeGrafter"/>
</dbReference>
<dbReference type="PANTHER" id="PTHR10278:SF0">
    <property type="entry name" value="CORTICOTROPIN-RELEASING FACTOR-BINDING PROTEIN"/>
    <property type="match status" value="1"/>
</dbReference>
<comment type="caution">
    <text evidence="12">The sequence shown here is derived from an EMBL/GenBank/DDBJ whole genome shotgun (WGS) entry which is preliminary data.</text>
</comment>
<evidence type="ECO:0000256" key="1">
    <source>
        <dbReference type="ARBA" id="ARBA00004613"/>
    </source>
</evidence>
<feature type="domain" description="Corticotropin-releasing factor binding protein C-terminal" evidence="11">
    <location>
        <begin position="292"/>
        <end position="426"/>
    </location>
</feature>
<dbReference type="EMBL" id="JABDTM020023943">
    <property type="protein sequence ID" value="KAH0814775.1"/>
    <property type="molecule type" value="Genomic_DNA"/>
</dbReference>
<dbReference type="GO" id="GO:0051424">
    <property type="term" value="F:corticotropin-releasing hormone binding"/>
    <property type="evidence" value="ECO:0007669"/>
    <property type="project" value="InterPro"/>
</dbReference>
<dbReference type="InterPro" id="IPR008435">
    <property type="entry name" value="CRF-bd"/>
</dbReference>
<evidence type="ECO:0000313" key="13">
    <source>
        <dbReference type="Proteomes" id="UP000719412"/>
    </source>
</evidence>
<comment type="function">
    <text evidence="8">Binds CRF and inactivates it. May prevent inappropriate pituitary-adrenal stimulation in pregnancy.</text>
</comment>
<gene>
    <name evidence="12" type="ORF">GEV33_008016</name>
</gene>
<accession>A0A8J6LB98</accession>
<dbReference type="InterPro" id="IPR056178">
    <property type="entry name" value="CRF-BP_C"/>
</dbReference>
<keyword evidence="4" id="KW-0964">Secreted</keyword>